<comment type="caution">
    <text evidence="2">The sequence shown here is derived from an EMBL/GenBank/DDBJ whole genome shotgun (WGS) entry which is preliminary data.</text>
</comment>
<dbReference type="Proteomes" id="UP001066276">
    <property type="component" value="Chromosome 1_2"/>
</dbReference>
<evidence type="ECO:0000256" key="1">
    <source>
        <dbReference type="SAM" id="MobiDB-lite"/>
    </source>
</evidence>
<reference evidence="2" key="1">
    <citation type="journal article" date="2022" name="bioRxiv">
        <title>Sequencing and chromosome-scale assembly of the giantPleurodeles waltlgenome.</title>
        <authorList>
            <person name="Brown T."/>
            <person name="Elewa A."/>
            <person name="Iarovenko S."/>
            <person name="Subramanian E."/>
            <person name="Araus A.J."/>
            <person name="Petzold A."/>
            <person name="Susuki M."/>
            <person name="Suzuki K.-i.T."/>
            <person name="Hayashi T."/>
            <person name="Toyoda A."/>
            <person name="Oliveira C."/>
            <person name="Osipova E."/>
            <person name="Leigh N.D."/>
            <person name="Simon A."/>
            <person name="Yun M.H."/>
        </authorList>
    </citation>
    <scope>NUCLEOTIDE SEQUENCE</scope>
    <source>
        <strain evidence="2">20211129_DDA</strain>
        <tissue evidence="2">Liver</tissue>
    </source>
</reference>
<keyword evidence="3" id="KW-1185">Reference proteome</keyword>
<evidence type="ECO:0000313" key="2">
    <source>
        <dbReference type="EMBL" id="KAJ1209696.1"/>
    </source>
</evidence>
<protein>
    <submittedName>
        <fullName evidence="2">Uncharacterized protein</fullName>
    </submittedName>
</protein>
<sequence>MMVERQVRLPSPHITEPSSDPPRVCDAGLLVRAVDGSWVGLMGKVRDTMVSLTVVITPSAVVANFVPALDIVSLPGLRVAAVEVDLQGGLRDPPLALRADDSPVASPLLHQAKRLAQGWRRFGGRVPCRSSLADGRKQVVQCTTAPWHKRSEAGRAGAARLTAEGSQGSGGSRGKVVSAQGVGSGRKARETGGRASPLRLPATPGRDSRPPVRQYPVSGSLQQHGSRRSSKPFTFAEYASRDPEVPYTIPVKLECFCCLNYLAGDSVRSKCLASSACKIVISVNLYFLVRHSTRDSCGFNS</sequence>
<organism evidence="2 3">
    <name type="scientific">Pleurodeles waltl</name>
    <name type="common">Iberian ribbed newt</name>
    <dbReference type="NCBI Taxonomy" id="8319"/>
    <lineage>
        <taxon>Eukaryota</taxon>
        <taxon>Metazoa</taxon>
        <taxon>Chordata</taxon>
        <taxon>Craniata</taxon>
        <taxon>Vertebrata</taxon>
        <taxon>Euteleostomi</taxon>
        <taxon>Amphibia</taxon>
        <taxon>Batrachia</taxon>
        <taxon>Caudata</taxon>
        <taxon>Salamandroidea</taxon>
        <taxon>Salamandridae</taxon>
        <taxon>Pleurodelinae</taxon>
        <taxon>Pleurodeles</taxon>
    </lineage>
</organism>
<accession>A0AAV7WAH5</accession>
<evidence type="ECO:0000313" key="3">
    <source>
        <dbReference type="Proteomes" id="UP001066276"/>
    </source>
</evidence>
<proteinExistence type="predicted"/>
<gene>
    <name evidence="2" type="ORF">NDU88_005069</name>
</gene>
<dbReference type="EMBL" id="JANPWB010000002">
    <property type="protein sequence ID" value="KAJ1209696.1"/>
    <property type="molecule type" value="Genomic_DNA"/>
</dbReference>
<feature type="region of interest" description="Disordered" evidence="1">
    <location>
        <begin position="1"/>
        <end position="21"/>
    </location>
</feature>
<name>A0AAV7WAH5_PLEWA</name>
<dbReference type="AlphaFoldDB" id="A0AAV7WAH5"/>
<feature type="region of interest" description="Disordered" evidence="1">
    <location>
        <begin position="143"/>
        <end position="229"/>
    </location>
</feature>